<comment type="caution">
    <text evidence="7">The sequence shown here is derived from an EMBL/GenBank/DDBJ whole genome shotgun (WGS) entry which is preliminary data.</text>
</comment>
<evidence type="ECO:0000313" key="8">
    <source>
        <dbReference type="Proteomes" id="UP001501585"/>
    </source>
</evidence>
<evidence type="ECO:0000259" key="6">
    <source>
        <dbReference type="PROSITE" id="PS51935"/>
    </source>
</evidence>
<feature type="compositionally biased region" description="Basic and acidic residues" evidence="5">
    <location>
        <begin position="134"/>
        <end position="157"/>
    </location>
</feature>
<feature type="domain" description="NlpC/P60" evidence="6">
    <location>
        <begin position="300"/>
        <end position="417"/>
    </location>
</feature>
<comment type="similarity">
    <text evidence="1">Belongs to the peptidase C40 family.</text>
</comment>
<dbReference type="Gene3D" id="1.20.5.340">
    <property type="match status" value="1"/>
</dbReference>
<evidence type="ECO:0000256" key="2">
    <source>
        <dbReference type="ARBA" id="ARBA00022670"/>
    </source>
</evidence>
<dbReference type="PANTHER" id="PTHR47359:SF3">
    <property type="entry name" value="NLP_P60 DOMAIN-CONTAINING PROTEIN-RELATED"/>
    <property type="match status" value="1"/>
</dbReference>
<reference evidence="8" key="1">
    <citation type="journal article" date="2019" name="Int. J. Syst. Evol. Microbiol.">
        <title>The Global Catalogue of Microorganisms (GCM) 10K type strain sequencing project: providing services to taxonomists for standard genome sequencing and annotation.</title>
        <authorList>
            <consortium name="The Broad Institute Genomics Platform"/>
            <consortium name="The Broad Institute Genome Sequencing Center for Infectious Disease"/>
            <person name="Wu L."/>
            <person name="Ma J."/>
        </authorList>
    </citation>
    <scope>NUCLEOTIDE SEQUENCE [LARGE SCALE GENOMIC DNA]</scope>
    <source>
        <strain evidence="8">JCM 15313</strain>
    </source>
</reference>
<feature type="compositionally biased region" description="Basic and acidic residues" evidence="5">
    <location>
        <begin position="234"/>
        <end position="257"/>
    </location>
</feature>
<feature type="compositionally biased region" description="Gly residues" evidence="5">
    <location>
        <begin position="278"/>
        <end position="294"/>
    </location>
</feature>
<dbReference type="PROSITE" id="PS51935">
    <property type="entry name" value="NLPC_P60"/>
    <property type="match status" value="1"/>
</dbReference>
<evidence type="ECO:0000256" key="1">
    <source>
        <dbReference type="ARBA" id="ARBA00007074"/>
    </source>
</evidence>
<dbReference type="Gene3D" id="3.90.1720.10">
    <property type="entry name" value="endopeptidase domain like (from Nostoc punctiforme)"/>
    <property type="match status" value="1"/>
</dbReference>
<gene>
    <name evidence="7" type="ORF">GCM10009799_09510</name>
</gene>
<dbReference type="EMBL" id="BAAAPC010000003">
    <property type="protein sequence ID" value="GAA1986135.1"/>
    <property type="molecule type" value="Genomic_DNA"/>
</dbReference>
<organism evidence="7 8">
    <name type="scientific">Nocardiopsis rhodophaea</name>
    <dbReference type="NCBI Taxonomy" id="280238"/>
    <lineage>
        <taxon>Bacteria</taxon>
        <taxon>Bacillati</taxon>
        <taxon>Actinomycetota</taxon>
        <taxon>Actinomycetes</taxon>
        <taxon>Streptosporangiales</taxon>
        <taxon>Nocardiopsidaceae</taxon>
        <taxon>Nocardiopsis</taxon>
    </lineage>
</organism>
<name>A0ABP5DTS8_9ACTN</name>
<keyword evidence="4" id="KW-0788">Thiol protease</keyword>
<dbReference type="InterPro" id="IPR051794">
    <property type="entry name" value="PG_Endopeptidase_C40"/>
</dbReference>
<dbReference type="SUPFAM" id="SSF57997">
    <property type="entry name" value="Tropomyosin"/>
    <property type="match status" value="1"/>
</dbReference>
<dbReference type="SUPFAM" id="SSF54001">
    <property type="entry name" value="Cysteine proteinases"/>
    <property type="match status" value="1"/>
</dbReference>
<feature type="region of interest" description="Disordered" evidence="5">
    <location>
        <begin position="1"/>
        <end position="72"/>
    </location>
</feature>
<keyword evidence="8" id="KW-1185">Reference proteome</keyword>
<keyword evidence="3" id="KW-0378">Hydrolase</keyword>
<dbReference type="PANTHER" id="PTHR47359">
    <property type="entry name" value="PEPTIDOGLYCAN DL-ENDOPEPTIDASE CWLO"/>
    <property type="match status" value="1"/>
</dbReference>
<protein>
    <recommendedName>
        <fullName evidence="6">NlpC/P60 domain-containing protein</fullName>
    </recommendedName>
</protein>
<evidence type="ECO:0000256" key="5">
    <source>
        <dbReference type="SAM" id="MobiDB-lite"/>
    </source>
</evidence>
<feature type="region of interest" description="Disordered" evidence="5">
    <location>
        <begin position="225"/>
        <end position="257"/>
    </location>
</feature>
<keyword evidence="2" id="KW-0645">Protease</keyword>
<feature type="region of interest" description="Disordered" evidence="5">
    <location>
        <begin position="133"/>
        <end position="162"/>
    </location>
</feature>
<dbReference type="InterPro" id="IPR000064">
    <property type="entry name" value="NLP_P60_dom"/>
</dbReference>
<accession>A0ABP5DTS8</accession>
<feature type="region of interest" description="Disordered" evidence="5">
    <location>
        <begin position="276"/>
        <end position="296"/>
    </location>
</feature>
<dbReference type="Proteomes" id="UP001501585">
    <property type="component" value="Unassembled WGS sequence"/>
</dbReference>
<evidence type="ECO:0000256" key="3">
    <source>
        <dbReference type="ARBA" id="ARBA00022801"/>
    </source>
</evidence>
<dbReference type="Pfam" id="PF00877">
    <property type="entry name" value="NLPC_P60"/>
    <property type="match status" value="1"/>
</dbReference>
<proteinExistence type="inferred from homology"/>
<evidence type="ECO:0000313" key="7">
    <source>
        <dbReference type="EMBL" id="GAA1986135.1"/>
    </source>
</evidence>
<dbReference type="InterPro" id="IPR038765">
    <property type="entry name" value="Papain-like_cys_pep_sf"/>
</dbReference>
<evidence type="ECO:0000256" key="4">
    <source>
        <dbReference type="ARBA" id="ARBA00022807"/>
    </source>
</evidence>
<sequence>MAATGFRPIPRTTHLHPLGAETGRAPVRRAIPTRRRREPRVYQRPAHCPALTGAPCPNPDGRTGGRSGERCAPSVDELQERRSYRRHLAVVGFVAVGALLTSSGVAFADPTADEVKDKIEKLEKEYSELADEYNQAKESHDAAKKKLDDLESKRDDAEERLDDLQSGVRKLATSAYTGVDYGSPAYLMGADGPEDALQQAADLGYLSQSQQASLDKYVKQRDKLDDLESEAESTEEKAKKKLKEAEDAKNKAEKKIEKQQDILDDLSAEERAQATAGINGGGSSSGSSGGGGASYNGSASGNARVALNFIYAQIGDSYSLGANGPDVWDCSSLVQAAWRQAGVNLPRTTYDQVNAGTRVSWDSMQPGDLIFFYGGPDHVGMYVGNGKMVHASNPSKPVAEVTLGSYYRNNFTAAVRP</sequence>